<accession>A0A553V4Z5</accession>
<dbReference type="Proteomes" id="UP000316092">
    <property type="component" value="Unassembled WGS sequence"/>
</dbReference>
<dbReference type="OrthoDB" id="63027at2"/>
<evidence type="ECO:0000259" key="4">
    <source>
        <dbReference type="PROSITE" id="PS51071"/>
    </source>
</evidence>
<dbReference type="RefSeq" id="WP_143719516.1">
    <property type="nucleotide sequence ID" value="NZ_VKDB01000002.1"/>
</dbReference>
<dbReference type="InterPro" id="IPR036388">
    <property type="entry name" value="WH-like_DNA-bd_sf"/>
</dbReference>
<dbReference type="GO" id="GO:0003700">
    <property type="term" value="F:DNA-binding transcription factor activity"/>
    <property type="evidence" value="ECO:0007669"/>
    <property type="project" value="InterPro"/>
</dbReference>
<dbReference type="Pfam" id="PF01380">
    <property type="entry name" value="SIS"/>
    <property type="match status" value="1"/>
</dbReference>
<evidence type="ECO:0000313" key="7">
    <source>
        <dbReference type="Proteomes" id="UP000316092"/>
    </source>
</evidence>
<feature type="domain" description="SIS" evidence="5">
    <location>
        <begin position="124"/>
        <end position="265"/>
    </location>
</feature>
<reference evidence="6 7" key="1">
    <citation type="submission" date="2019-07" db="EMBL/GenBank/DDBJ databases">
        <title>Deinococcus detaillus sp. nov., isolated from humus soil in Antarctica.</title>
        <authorList>
            <person name="Zhang K."/>
        </authorList>
    </citation>
    <scope>NUCLEOTIDE SEQUENCE [LARGE SCALE GENOMIC DNA]</scope>
    <source>
        <strain evidence="6 7">H1</strain>
    </source>
</reference>
<dbReference type="SUPFAM" id="SSF46689">
    <property type="entry name" value="Homeodomain-like"/>
    <property type="match status" value="1"/>
</dbReference>
<dbReference type="GO" id="GO:0097367">
    <property type="term" value="F:carbohydrate derivative binding"/>
    <property type="evidence" value="ECO:0007669"/>
    <property type="project" value="InterPro"/>
</dbReference>
<dbReference type="PANTHER" id="PTHR30514:SF18">
    <property type="entry name" value="RPIR-FAMILY TRANSCRIPTIONAL REGULATOR"/>
    <property type="match status" value="1"/>
</dbReference>
<keyword evidence="7" id="KW-1185">Reference proteome</keyword>
<protein>
    <submittedName>
        <fullName evidence="6">MurR/RpiR family transcriptional regulator</fullName>
    </submittedName>
</protein>
<dbReference type="InterPro" id="IPR009057">
    <property type="entry name" value="Homeodomain-like_sf"/>
</dbReference>
<dbReference type="Gene3D" id="1.10.10.10">
    <property type="entry name" value="Winged helix-like DNA-binding domain superfamily/Winged helix DNA-binding domain"/>
    <property type="match status" value="1"/>
</dbReference>
<dbReference type="Gene3D" id="3.40.50.10490">
    <property type="entry name" value="Glucose-6-phosphate isomerase like protein, domain 1"/>
    <property type="match status" value="1"/>
</dbReference>
<keyword evidence="3" id="KW-0804">Transcription</keyword>
<dbReference type="PROSITE" id="PS51071">
    <property type="entry name" value="HTH_RPIR"/>
    <property type="match status" value="1"/>
</dbReference>
<dbReference type="SUPFAM" id="SSF53697">
    <property type="entry name" value="SIS domain"/>
    <property type="match status" value="1"/>
</dbReference>
<evidence type="ECO:0000256" key="2">
    <source>
        <dbReference type="ARBA" id="ARBA00023125"/>
    </source>
</evidence>
<gene>
    <name evidence="6" type="ORF">FNU79_03520</name>
</gene>
<dbReference type="InterPro" id="IPR047640">
    <property type="entry name" value="RpiR-like"/>
</dbReference>
<proteinExistence type="predicted"/>
<evidence type="ECO:0000256" key="3">
    <source>
        <dbReference type="ARBA" id="ARBA00023163"/>
    </source>
</evidence>
<dbReference type="InterPro" id="IPR035472">
    <property type="entry name" value="RpiR-like_SIS"/>
</dbReference>
<dbReference type="PROSITE" id="PS51464">
    <property type="entry name" value="SIS"/>
    <property type="match status" value="1"/>
</dbReference>
<dbReference type="InterPro" id="IPR046348">
    <property type="entry name" value="SIS_dom_sf"/>
</dbReference>
<sequence length="280" mass="30612">MTSLASAPMGSAVERLRAGVEELSQRDQRVARFCIDHAEEVPFLSAGELAGRLGISGAAITRFSQRVGYDGYPHFQKTVRHDLRATLGLKQPGPQNAVVADFWASERANLENLAALPEQQLLLFAQAIAQARRVWIVGARSSYGLALMAEALLSSFRPRVEAHSADLLLSRPEQFLELTAEDAVLVYTLRRYSRATTQVVTALHERGVTVLLLTDQGASPLGKLARHCLRLPTQGSEAAASVAPFVSVTSLMIVLVARAWKGDHFKQTEALKAEFGVYEY</sequence>
<dbReference type="PANTHER" id="PTHR30514">
    <property type="entry name" value="GLUCOKINASE"/>
    <property type="match status" value="1"/>
</dbReference>
<dbReference type="EMBL" id="VKDB01000002">
    <property type="protein sequence ID" value="TSA87560.1"/>
    <property type="molecule type" value="Genomic_DNA"/>
</dbReference>
<dbReference type="GO" id="GO:0003677">
    <property type="term" value="F:DNA binding"/>
    <property type="evidence" value="ECO:0007669"/>
    <property type="project" value="UniProtKB-KW"/>
</dbReference>
<dbReference type="CDD" id="cd05013">
    <property type="entry name" value="SIS_RpiR"/>
    <property type="match status" value="1"/>
</dbReference>
<organism evidence="6 7">
    <name type="scientific">Deinococcus detaillensis</name>
    <dbReference type="NCBI Taxonomy" id="2592048"/>
    <lineage>
        <taxon>Bacteria</taxon>
        <taxon>Thermotogati</taxon>
        <taxon>Deinococcota</taxon>
        <taxon>Deinococci</taxon>
        <taxon>Deinococcales</taxon>
        <taxon>Deinococcaceae</taxon>
        <taxon>Deinococcus</taxon>
    </lineage>
</organism>
<keyword evidence="2" id="KW-0238">DNA-binding</keyword>
<dbReference type="AlphaFoldDB" id="A0A553V4Z5"/>
<comment type="caution">
    <text evidence="6">The sequence shown here is derived from an EMBL/GenBank/DDBJ whole genome shotgun (WGS) entry which is preliminary data.</text>
</comment>
<evidence type="ECO:0000313" key="6">
    <source>
        <dbReference type="EMBL" id="TSA87560.1"/>
    </source>
</evidence>
<evidence type="ECO:0000256" key="1">
    <source>
        <dbReference type="ARBA" id="ARBA00023015"/>
    </source>
</evidence>
<dbReference type="Pfam" id="PF01418">
    <property type="entry name" value="HTH_6"/>
    <property type="match status" value="1"/>
</dbReference>
<dbReference type="InterPro" id="IPR000281">
    <property type="entry name" value="HTH_RpiR"/>
</dbReference>
<dbReference type="GO" id="GO:1901135">
    <property type="term" value="P:carbohydrate derivative metabolic process"/>
    <property type="evidence" value="ECO:0007669"/>
    <property type="project" value="InterPro"/>
</dbReference>
<feature type="domain" description="HTH rpiR-type" evidence="4">
    <location>
        <begin position="10"/>
        <end position="86"/>
    </location>
</feature>
<name>A0A553V4Z5_9DEIO</name>
<dbReference type="InterPro" id="IPR001347">
    <property type="entry name" value="SIS_dom"/>
</dbReference>
<evidence type="ECO:0000259" key="5">
    <source>
        <dbReference type="PROSITE" id="PS51464"/>
    </source>
</evidence>
<keyword evidence="1" id="KW-0805">Transcription regulation</keyword>